<comment type="caution">
    <text evidence="1">The sequence shown here is derived from an EMBL/GenBank/DDBJ whole genome shotgun (WGS) entry which is preliminary data.</text>
</comment>
<dbReference type="AlphaFoldDB" id="A0A662D0V9"/>
<reference evidence="1 2" key="1">
    <citation type="submission" date="2018-06" db="EMBL/GenBank/DDBJ databases">
        <title>Extensive metabolic versatility and redundancy in microbially diverse, dynamic hydrothermal sediments.</title>
        <authorList>
            <person name="Dombrowski N."/>
            <person name="Teske A."/>
            <person name="Baker B.J."/>
        </authorList>
    </citation>
    <scope>NUCLEOTIDE SEQUENCE [LARGE SCALE GENOMIC DNA]</scope>
    <source>
        <strain evidence="1">B7_G13</strain>
    </source>
</reference>
<proteinExistence type="predicted"/>
<dbReference type="EMBL" id="QMPY01000045">
    <property type="protein sequence ID" value="RLE08110.1"/>
    <property type="molecule type" value="Genomic_DNA"/>
</dbReference>
<sequence>MTKDKLSKIIGKWADDTELPLTLPSWEQIEDLADRILKEFNVKRILKVYDECLTLLCVPYKNGVAEIKLEDAGKVISHLKDIIKELKGD</sequence>
<accession>A0A662D0V9</accession>
<name>A0A662D0V9_UNCAE</name>
<protein>
    <submittedName>
        <fullName evidence="1">Uncharacterized protein</fullName>
    </submittedName>
</protein>
<organism evidence="1 2">
    <name type="scientific">Aerophobetes bacterium</name>
    <dbReference type="NCBI Taxonomy" id="2030807"/>
    <lineage>
        <taxon>Bacteria</taxon>
        <taxon>Candidatus Aerophobota</taxon>
    </lineage>
</organism>
<gene>
    <name evidence="1" type="ORF">DRZ78_01765</name>
</gene>
<evidence type="ECO:0000313" key="1">
    <source>
        <dbReference type="EMBL" id="RLE08110.1"/>
    </source>
</evidence>
<dbReference type="Proteomes" id="UP000277457">
    <property type="component" value="Unassembled WGS sequence"/>
</dbReference>
<evidence type="ECO:0000313" key="2">
    <source>
        <dbReference type="Proteomes" id="UP000277457"/>
    </source>
</evidence>